<dbReference type="InterPro" id="IPR011990">
    <property type="entry name" value="TPR-like_helical_dom_sf"/>
</dbReference>
<comment type="caution">
    <text evidence="2">The sequence shown here is derived from an EMBL/GenBank/DDBJ whole genome shotgun (WGS) entry which is preliminary data.</text>
</comment>
<dbReference type="SUPFAM" id="SSF48452">
    <property type="entry name" value="TPR-like"/>
    <property type="match status" value="1"/>
</dbReference>
<evidence type="ECO:0000313" key="2">
    <source>
        <dbReference type="EMBL" id="MFD2564005.1"/>
    </source>
</evidence>
<name>A0ABW5LGT6_9FLAO</name>
<keyword evidence="3" id="KW-1185">Reference proteome</keyword>
<accession>A0ABW5LGT6</accession>
<evidence type="ECO:0000313" key="3">
    <source>
        <dbReference type="Proteomes" id="UP001597319"/>
    </source>
</evidence>
<dbReference type="Gene3D" id="1.25.40.10">
    <property type="entry name" value="Tetratricopeptide repeat domain"/>
    <property type="match status" value="1"/>
</dbReference>
<proteinExistence type="predicted"/>
<evidence type="ECO:0000256" key="1">
    <source>
        <dbReference type="SAM" id="Phobius"/>
    </source>
</evidence>
<dbReference type="Proteomes" id="UP001597319">
    <property type="component" value="Unassembled WGS sequence"/>
</dbReference>
<gene>
    <name evidence="2" type="ORF">ACFSR1_15090</name>
</gene>
<dbReference type="EMBL" id="JBHULE010000019">
    <property type="protein sequence ID" value="MFD2564005.1"/>
    <property type="molecule type" value="Genomic_DNA"/>
</dbReference>
<protein>
    <submittedName>
        <fullName evidence="2">Tetratricopeptide repeat protein</fullName>
    </submittedName>
</protein>
<keyword evidence="1" id="KW-0812">Transmembrane</keyword>
<sequence>MTPEEKYELFERKISKELSDEEEKIVSRMLEEDIALAEEFKIYKEWNSHLASNLNLEQEQSDLEQNLKNIGDSFFQKRSSKKQTKIIKIPSWGYAIAASVAIILGIYTFTKSGPVYNDFVSIPELSITERGSEDELSKKAETSFNAQNYGEAEKHISELLKKDSANSEYLFYLGITLVEQDKYERASEVFEKLQEGTSVYRYRAIWFEALNQLKQKNMEQSRELLKSLPKEAEDYIQAQKLLKKL</sequence>
<feature type="transmembrane region" description="Helical" evidence="1">
    <location>
        <begin position="91"/>
        <end position="109"/>
    </location>
</feature>
<dbReference type="RefSeq" id="WP_378293855.1">
    <property type="nucleotide sequence ID" value="NZ_JBHULE010000019.1"/>
</dbReference>
<reference evidence="3" key="1">
    <citation type="journal article" date="2019" name="Int. J. Syst. Evol. Microbiol.">
        <title>The Global Catalogue of Microorganisms (GCM) 10K type strain sequencing project: providing services to taxonomists for standard genome sequencing and annotation.</title>
        <authorList>
            <consortium name="The Broad Institute Genomics Platform"/>
            <consortium name="The Broad Institute Genome Sequencing Center for Infectious Disease"/>
            <person name="Wu L."/>
            <person name="Ma J."/>
        </authorList>
    </citation>
    <scope>NUCLEOTIDE SEQUENCE [LARGE SCALE GENOMIC DNA]</scope>
    <source>
        <strain evidence="3">KCTC 52274</strain>
    </source>
</reference>
<keyword evidence="1" id="KW-1133">Transmembrane helix</keyword>
<organism evidence="2 3">
    <name type="scientific">Aquimarina rubra</name>
    <dbReference type="NCBI Taxonomy" id="1920033"/>
    <lineage>
        <taxon>Bacteria</taxon>
        <taxon>Pseudomonadati</taxon>
        <taxon>Bacteroidota</taxon>
        <taxon>Flavobacteriia</taxon>
        <taxon>Flavobacteriales</taxon>
        <taxon>Flavobacteriaceae</taxon>
        <taxon>Aquimarina</taxon>
    </lineage>
</organism>
<keyword evidence="1" id="KW-0472">Membrane</keyword>